<dbReference type="EMBL" id="WKJQ01000001">
    <property type="protein sequence ID" value="MRW95222.1"/>
    <property type="molecule type" value="Genomic_DNA"/>
</dbReference>
<protein>
    <submittedName>
        <fullName evidence="2">Bifunctional nuclease family protein</fullName>
    </submittedName>
</protein>
<dbReference type="GO" id="GO:0004518">
    <property type="term" value="F:nuclease activity"/>
    <property type="evidence" value="ECO:0007669"/>
    <property type="project" value="InterPro"/>
</dbReference>
<dbReference type="RefSeq" id="WP_151108888.1">
    <property type="nucleotide sequence ID" value="NZ_WKJQ01000001.1"/>
</dbReference>
<dbReference type="PANTHER" id="PTHR15160:SF1">
    <property type="entry name" value="VON HIPPEL-LINDAU DISEASE TUMOR SUPPRESSOR"/>
    <property type="match status" value="1"/>
</dbReference>
<keyword evidence="3" id="KW-1185">Reference proteome</keyword>
<gene>
    <name evidence="2" type="ORF">GJR99_01380</name>
</gene>
<dbReference type="OrthoDB" id="30741at2157"/>
<comment type="caution">
    <text evidence="2">The sequence shown here is derived from an EMBL/GenBank/DDBJ whole genome shotgun (WGS) entry which is preliminary data.</text>
</comment>
<dbReference type="InterPro" id="IPR036104">
    <property type="entry name" value="BFN_sf"/>
</dbReference>
<dbReference type="Proteomes" id="UP000443423">
    <property type="component" value="Unassembled WGS sequence"/>
</dbReference>
<organism evidence="2 3">
    <name type="scientific">Haloferax marinum</name>
    <dbReference type="NCBI Taxonomy" id="2666143"/>
    <lineage>
        <taxon>Archaea</taxon>
        <taxon>Methanobacteriati</taxon>
        <taxon>Methanobacteriota</taxon>
        <taxon>Stenosarchaea group</taxon>
        <taxon>Halobacteria</taxon>
        <taxon>Halobacteriales</taxon>
        <taxon>Haloferacaceae</taxon>
        <taxon>Haloferax</taxon>
    </lineage>
</organism>
<reference evidence="2 3" key="1">
    <citation type="submission" date="2019-11" db="EMBL/GenBank/DDBJ databases">
        <title>Whole genome sequence of Haloferax sp. MBLA0078.</title>
        <authorList>
            <person name="Seo M.-J."/>
            <person name="Cho E.-S."/>
        </authorList>
    </citation>
    <scope>NUCLEOTIDE SEQUENCE [LARGE SCALE GENOMIC DNA]</scope>
    <source>
        <strain evidence="2 3">MBLA0078</strain>
    </source>
</reference>
<dbReference type="Pfam" id="PF02577">
    <property type="entry name" value="BFN_dom"/>
    <property type="match status" value="1"/>
</dbReference>
<dbReference type="Gene3D" id="3.10.690.10">
    <property type="entry name" value="Bifunctional nuclease domain"/>
    <property type="match status" value="1"/>
</dbReference>
<feature type="domain" description="BFN" evidence="1">
    <location>
        <begin position="2"/>
        <end position="138"/>
    </location>
</feature>
<dbReference type="AlphaFoldDB" id="A0A6A8G3U0"/>
<dbReference type="SUPFAM" id="SSF103256">
    <property type="entry name" value="Hypothetical protein TM0160"/>
    <property type="match status" value="1"/>
</dbReference>
<dbReference type="PROSITE" id="PS51658">
    <property type="entry name" value="BFN"/>
    <property type="match status" value="1"/>
</dbReference>
<name>A0A6A8G3U0_9EURY</name>
<evidence type="ECO:0000313" key="3">
    <source>
        <dbReference type="Proteomes" id="UP000443423"/>
    </source>
</evidence>
<dbReference type="InterPro" id="IPR003729">
    <property type="entry name" value="Bi_nuclease_dom"/>
</dbReference>
<evidence type="ECO:0000313" key="2">
    <source>
        <dbReference type="EMBL" id="MRW95222.1"/>
    </source>
</evidence>
<evidence type="ECO:0000259" key="1">
    <source>
        <dbReference type="PROSITE" id="PS51658"/>
    </source>
</evidence>
<accession>A0A6A8G3U0</accession>
<sequence length="147" mass="15717">MKHRAVVRGIGVGVGEDGSNVPAVILEARDELLPIVITSDQAQAIQLGLSGEKFERPLTHDLLVEMVTEFGGAIDSIRIDDISNGTFYAKVDAERYTDGEAQTFVFDARPSDAISLAIRVDCPILVSDGVLDVAGQSPEAFDVDADE</sequence>
<proteinExistence type="predicted"/>
<dbReference type="PANTHER" id="PTHR15160">
    <property type="entry name" value="VON HIPPEL-LINDAU PROTEIN"/>
    <property type="match status" value="1"/>
</dbReference>